<reference evidence="1 2" key="1">
    <citation type="journal article" date="2022" name="Plant J.">
        <title>Chromosome-level genome of Camellia lanceoleosa provides a valuable resource for understanding genome evolution and self-incompatibility.</title>
        <authorList>
            <person name="Gong W."/>
            <person name="Xiao S."/>
            <person name="Wang L."/>
            <person name="Liao Z."/>
            <person name="Chang Y."/>
            <person name="Mo W."/>
            <person name="Hu G."/>
            <person name="Li W."/>
            <person name="Zhao G."/>
            <person name="Zhu H."/>
            <person name="Hu X."/>
            <person name="Ji K."/>
            <person name="Xiang X."/>
            <person name="Song Q."/>
            <person name="Yuan D."/>
            <person name="Jin S."/>
            <person name="Zhang L."/>
        </authorList>
    </citation>
    <scope>NUCLEOTIDE SEQUENCE [LARGE SCALE GENOMIC DNA]</scope>
    <source>
        <strain evidence="1">SQ_2022a</strain>
    </source>
</reference>
<dbReference type="EMBL" id="CM045759">
    <property type="protein sequence ID" value="KAI8017662.1"/>
    <property type="molecule type" value="Genomic_DNA"/>
</dbReference>
<evidence type="ECO:0000313" key="1">
    <source>
        <dbReference type="EMBL" id="KAI8017662.1"/>
    </source>
</evidence>
<keyword evidence="2" id="KW-1185">Reference proteome</keyword>
<name>A0ACC0HXG6_9ERIC</name>
<dbReference type="Proteomes" id="UP001060215">
    <property type="component" value="Chromosome 2"/>
</dbReference>
<proteinExistence type="predicted"/>
<sequence length="267" mass="29228">MIHDLWVLRVTFSGPRKKNHEGPKTDQSYSNKLLFQQLQSHFNQQQEFHVYTLLSRQQVLELSEVRGGDEIRLNYLSEKLGVKLIRRKRLGPTADSVIASIKAERANHKSSSTSLTLKSGISKPKSATSKQKLVRKAKVMRFNNESTPQKLGGGPLVVGNGIGSLSSPNQNLGSKIVGNRSSFTPSVNTPVGGLHGSLSPPSLNMTNGSEEFMLSLSKESHAFSPESKTSSPSVPTVYLIQEENDTSSSWNSQFRFGSKASTLSSLL</sequence>
<accession>A0ACC0HXG6</accession>
<evidence type="ECO:0000313" key="2">
    <source>
        <dbReference type="Proteomes" id="UP001060215"/>
    </source>
</evidence>
<gene>
    <name evidence="1" type="ORF">LOK49_LG04G00361</name>
</gene>
<protein>
    <submittedName>
        <fullName evidence="1">Uncharacterized protein</fullName>
    </submittedName>
</protein>
<organism evidence="1 2">
    <name type="scientific">Camellia lanceoleosa</name>
    <dbReference type="NCBI Taxonomy" id="1840588"/>
    <lineage>
        <taxon>Eukaryota</taxon>
        <taxon>Viridiplantae</taxon>
        <taxon>Streptophyta</taxon>
        <taxon>Embryophyta</taxon>
        <taxon>Tracheophyta</taxon>
        <taxon>Spermatophyta</taxon>
        <taxon>Magnoliopsida</taxon>
        <taxon>eudicotyledons</taxon>
        <taxon>Gunneridae</taxon>
        <taxon>Pentapetalae</taxon>
        <taxon>asterids</taxon>
        <taxon>Ericales</taxon>
        <taxon>Theaceae</taxon>
        <taxon>Camellia</taxon>
    </lineage>
</organism>
<comment type="caution">
    <text evidence="1">The sequence shown here is derived from an EMBL/GenBank/DDBJ whole genome shotgun (WGS) entry which is preliminary data.</text>
</comment>